<evidence type="ECO:0000313" key="1">
    <source>
        <dbReference type="EMBL" id="MEQ2198238.1"/>
    </source>
</evidence>
<accession>A0ABV0QS56</accession>
<sequence length="100" mass="11321">MSIYVFLLHQVLLKQPLGKPKVSNGHVKIALQLPFGAGIRTQAVIKSLREKRHNCVFDKPSCPAVRPPAEWTAASCTFMQSKHAYYKTHKQQTYKDKTPS</sequence>
<reference evidence="1 2" key="1">
    <citation type="submission" date="2021-06" db="EMBL/GenBank/DDBJ databases">
        <authorList>
            <person name="Palmer J.M."/>
        </authorList>
    </citation>
    <scope>NUCLEOTIDE SEQUENCE [LARGE SCALE GENOMIC DNA]</scope>
    <source>
        <strain evidence="1 2">XC_2019</strain>
        <tissue evidence="1">Muscle</tissue>
    </source>
</reference>
<keyword evidence="2" id="KW-1185">Reference proteome</keyword>
<dbReference type="EMBL" id="JAHRIN010019003">
    <property type="protein sequence ID" value="MEQ2198238.1"/>
    <property type="molecule type" value="Genomic_DNA"/>
</dbReference>
<gene>
    <name evidence="1" type="ORF">XENOCAPTIV_009889</name>
</gene>
<organism evidence="1 2">
    <name type="scientific">Xenoophorus captivus</name>
    <dbReference type="NCBI Taxonomy" id="1517983"/>
    <lineage>
        <taxon>Eukaryota</taxon>
        <taxon>Metazoa</taxon>
        <taxon>Chordata</taxon>
        <taxon>Craniata</taxon>
        <taxon>Vertebrata</taxon>
        <taxon>Euteleostomi</taxon>
        <taxon>Actinopterygii</taxon>
        <taxon>Neopterygii</taxon>
        <taxon>Teleostei</taxon>
        <taxon>Neoteleostei</taxon>
        <taxon>Acanthomorphata</taxon>
        <taxon>Ovalentaria</taxon>
        <taxon>Atherinomorphae</taxon>
        <taxon>Cyprinodontiformes</taxon>
        <taxon>Goodeidae</taxon>
        <taxon>Xenoophorus</taxon>
    </lineage>
</organism>
<evidence type="ECO:0000313" key="2">
    <source>
        <dbReference type="Proteomes" id="UP001434883"/>
    </source>
</evidence>
<protein>
    <recommendedName>
        <fullName evidence="3">Secreted protein</fullName>
    </recommendedName>
</protein>
<evidence type="ECO:0008006" key="3">
    <source>
        <dbReference type="Google" id="ProtNLM"/>
    </source>
</evidence>
<proteinExistence type="predicted"/>
<dbReference type="Proteomes" id="UP001434883">
    <property type="component" value="Unassembled WGS sequence"/>
</dbReference>
<comment type="caution">
    <text evidence="1">The sequence shown here is derived from an EMBL/GenBank/DDBJ whole genome shotgun (WGS) entry which is preliminary data.</text>
</comment>
<name>A0ABV0QS56_9TELE</name>